<feature type="transmembrane region" description="Helical" evidence="1">
    <location>
        <begin position="77"/>
        <end position="96"/>
    </location>
</feature>
<gene>
    <name evidence="2" type="ORF">LPB136_02985</name>
</gene>
<accession>A0A1L3JH04</accession>
<keyword evidence="1" id="KW-0472">Membrane</keyword>
<sequence>MENQANSKSVILNYGLLTGGVSVLIALVLYAMGKTANPGIPMTALSFIIPIVLIVLGIKKFKDTNGGFMSWGQAVKVGVGIALLWGLLTIIFQYVLENFIAPELIEQKLEAARVAMENWGMDQDLIDTQLEKQRDTNPFFGAAMGLLFSAFIGFVISAIAGAIMKKTEEDQY</sequence>
<dbReference type="InterPro" id="IPR025250">
    <property type="entry name" value="DUF4199"/>
</dbReference>
<dbReference type="AlphaFoldDB" id="A0A1L3JH04"/>
<feature type="transmembrane region" description="Helical" evidence="1">
    <location>
        <begin position="12"/>
        <end position="33"/>
    </location>
</feature>
<evidence type="ECO:0000313" key="2">
    <source>
        <dbReference type="EMBL" id="APG64392.1"/>
    </source>
</evidence>
<organism evidence="2 3">
    <name type="scientific">Tenacibaculum todarodis</name>
    <dbReference type="NCBI Taxonomy" id="1850252"/>
    <lineage>
        <taxon>Bacteria</taxon>
        <taxon>Pseudomonadati</taxon>
        <taxon>Bacteroidota</taxon>
        <taxon>Flavobacteriia</taxon>
        <taxon>Flavobacteriales</taxon>
        <taxon>Flavobacteriaceae</taxon>
        <taxon>Tenacibaculum</taxon>
    </lineage>
</organism>
<evidence type="ECO:0000313" key="3">
    <source>
        <dbReference type="Proteomes" id="UP000181898"/>
    </source>
</evidence>
<dbReference type="Pfam" id="PF13858">
    <property type="entry name" value="DUF4199"/>
    <property type="match status" value="1"/>
</dbReference>
<keyword evidence="1" id="KW-1133">Transmembrane helix</keyword>
<dbReference type="OrthoDB" id="1122768at2"/>
<reference evidence="2 3" key="1">
    <citation type="submission" date="2016-11" db="EMBL/GenBank/DDBJ databases">
        <title>Tenacibaculum sp. LPB0136, isolated from marine environment.</title>
        <authorList>
            <person name="Kim E."/>
            <person name="Yi H."/>
        </authorList>
    </citation>
    <scope>NUCLEOTIDE SEQUENCE [LARGE SCALE GENOMIC DNA]</scope>
    <source>
        <strain evidence="2 3">LPB0136</strain>
    </source>
</reference>
<proteinExistence type="predicted"/>
<feature type="transmembrane region" description="Helical" evidence="1">
    <location>
        <begin position="139"/>
        <end position="163"/>
    </location>
</feature>
<name>A0A1L3JH04_9FLAO</name>
<feature type="transmembrane region" description="Helical" evidence="1">
    <location>
        <begin position="39"/>
        <end position="56"/>
    </location>
</feature>
<evidence type="ECO:0008006" key="4">
    <source>
        <dbReference type="Google" id="ProtNLM"/>
    </source>
</evidence>
<dbReference type="KEGG" id="ten:LPB136_02985"/>
<keyword evidence="3" id="KW-1185">Reference proteome</keyword>
<dbReference type="EMBL" id="CP018155">
    <property type="protein sequence ID" value="APG64392.1"/>
    <property type="molecule type" value="Genomic_DNA"/>
</dbReference>
<keyword evidence="1" id="KW-0812">Transmembrane</keyword>
<dbReference type="STRING" id="1850252.LPB136_02985"/>
<dbReference type="RefSeq" id="WP_072554718.1">
    <property type="nucleotide sequence ID" value="NZ_CP018155.1"/>
</dbReference>
<dbReference type="Proteomes" id="UP000181898">
    <property type="component" value="Chromosome"/>
</dbReference>
<evidence type="ECO:0000256" key="1">
    <source>
        <dbReference type="SAM" id="Phobius"/>
    </source>
</evidence>
<protein>
    <recommendedName>
        <fullName evidence="4">DUF4199 domain-containing protein</fullName>
    </recommendedName>
</protein>